<protein>
    <recommendedName>
        <fullName evidence="3">Flagellar assembly protein H</fullName>
    </recommendedName>
</protein>
<gene>
    <name evidence="1" type="ORF">DW833_08170</name>
</gene>
<accession>A0A414B5M2</accession>
<dbReference type="AlphaFoldDB" id="A0A414B5M2"/>
<reference evidence="1 2" key="1">
    <citation type="submission" date="2018-08" db="EMBL/GenBank/DDBJ databases">
        <title>A genome reference for cultivated species of the human gut microbiota.</title>
        <authorList>
            <person name="Zou Y."/>
            <person name="Xue W."/>
            <person name="Luo G."/>
        </authorList>
    </citation>
    <scope>NUCLEOTIDE SEQUENCE [LARGE SCALE GENOMIC DNA]</scope>
    <source>
        <strain evidence="1 2">AM34-3LB</strain>
    </source>
</reference>
<dbReference type="EMBL" id="QSID01000008">
    <property type="protein sequence ID" value="RHC64848.1"/>
    <property type="molecule type" value="Genomic_DNA"/>
</dbReference>
<sequence length="73" mass="8281">MGAVVNSQRIINQILEVEEKGSESNMTDPFDELLEEMKKREGEKAKREGRRQGLLEGIREGKLEGIHGFVLVK</sequence>
<evidence type="ECO:0008006" key="3">
    <source>
        <dbReference type="Google" id="ProtNLM"/>
    </source>
</evidence>
<evidence type="ECO:0000313" key="2">
    <source>
        <dbReference type="Proteomes" id="UP000284621"/>
    </source>
</evidence>
<evidence type="ECO:0000313" key="1">
    <source>
        <dbReference type="EMBL" id="RHC64848.1"/>
    </source>
</evidence>
<organism evidence="1 2">
    <name type="scientific">Anaerobutyricum hallii</name>
    <dbReference type="NCBI Taxonomy" id="39488"/>
    <lineage>
        <taxon>Bacteria</taxon>
        <taxon>Bacillati</taxon>
        <taxon>Bacillota</taxon>
        <taxon>Clostridia</taxon>
        <taxon>Lachnospirales</taxon>
        <taxon>Lachnospiraceae</taxon>
        <taxon>Anaerobutyricum</taxon>
    </lineage>
</organism>
<dbReference type="RefSeq" id="WP_118381101.1">
    <property type="nucleotide sequence ID" value="NZ_CABJFJ010000008.1"/>
</dbReference>
<proteinExistence type="predicted"/>
<dbReference type="Proteomes" id="UP000284621">
    <property type="component" value="Unassembled WGS sequence"/>
</dbReference>
<comment type="caution">
    <text evidence="1">The sequence shown here is derived from an EMBL/GenBank/DDBJ whole genome shotgun (WGS) entry which is preliminary data.</text>
</comment>
<name>A0A414B5M2_9FIRM</name>
<keyword evidence="2" id="KW-1185">Reference proteome</keyword>